<feature type="compositionally biased region" description="Low complexity" evidence="1">
    <location>
        <begin position="35"/>
        <end position="51"/>
    </location>
</feature>
<feature type="signal peptide" evidence="2">
    <location>
        <begin position="1"/>
        <end position="23"/>
    </location>
</feature>
<evidence type="ECO:0000259" key="3">
    <source>
        <dbReference type="Pfam" id="PF13628"/>
    </source>
</evidence>
<dbReference type="EMBL" id="JACCJZ010000004">
    <property type="protein sequence ID" value="NYZ61586.1"/>
    <property type="molecule type" value="Genomic_DNA"/>
</dbReference>
<gene>
    <name evidence="4" type="ORF">H0E82_02235</name>
</gene>
<organism evidence="4 5">
    <name type="scientific">Luteimonas deserti</name>
    <dbReference type="NCBI Taxonomy" id="2752306"/>
    <lineage>
        <taxon>Bacteria</taxon>
        <taxon>Pseudomonadati</taxon>
        <taxon>Pseudomonadota</taxon>
        <taxon>Gammaproteobacteria</taxon>
        <taxon>Lysobacterales</taxon>
        <taxon>Lysobacteraceae</taxon>
        <taxon>Luteimonas</taxon>
    </lineage>
</organism>
<dbReference type="PROSITE" id="PS51257">
    <property type="entry name" value="PROKAR_LIPOPROTEIN"/>
    <property type="match status" value="1"/>
</dbReference>
<dbReference type="Gene3D" id="1.20.1260.10">
    <property type="match status" value="1"/>
</dbReference>
<proteinExistence type="predicted"/>
<dbReference type="PANTHER" id="PTHR38593">
    <property type="entry name" value="BLR2558 PROTEIN"/>
    <property type="match status" value="1"/>
</dbReference>
<dbReference type="Pfam" id="PF13628">
    <property type="entry name" value="DUF4142"/>
    <property type="match status" value="1"/>
</dbReference>
<sequence length="267" mass="26812">MKASITNPAITLLAATLALGLAACNNDNRADDAPRTTAGGTAATTDGMTTDEPVTATGTPGMGTDGTAAGQHAEGDRKALMAVEEVDRHEIAAAEDALAKNVEGDVRRYAETLRDDHTRNLDATRRLMGAAGGNAGMGANPGATGAGSMGAGTGAAGAAPTGAAGTTGAGAAAAGATHGMHGGDAELTAMREKHEAERQRLSALEGQAFATAWVQAMVTGHEEALAKLDNELIPGASDEAVARHLRDTRTSIAGHLETARTLQANNR</sequence>
<protein>
    <submittedName>
        <fullName evidence="4">DUF4142 domain-containing protein</fullName>
    </submittedName>
</protein>
<feature type="compositionally biased region" description="Low complexity" evidence="1">
    <location>
        <begin position="156"/>
        <end position="179"/>
    </location>
</feature>
<name>A0A7Z0QMW6_9GAMM</name>
<reference evidence="4 5" key="1">
    <citation type="submission" date="2020-07" db="EMBL/GenBank/DDBJ databases">
        <title>isolation of Luteimonas sp. SJ-16.</title>
        <authorList>
            <person name="Huang X.-X."/>
            <person name="Xu L."/>
            <person name="Sun J.-Q."/>
        </authorList>
    </citation>
    <scope>NUCLEOTIDE SEQUENCE [LARGE SCALE GENOMIC DNA]</scope>
    <source>
        <strain evidence="4 5">SJ-16</strain>
    </source>
</reference>
<feature type="domain" description="DUF4142" evidence="3">
    <location>
        <begin position="186"/>
        <end position="262"/>
    </location>
</feature>
<evidence type="ECO:0000313" key="4">
    <source>
        <dbReference type="EMBL" id="NYZ61586.1"/>
    </source>
</evidence>
<comment type="caution">
    <text evidence="4">The sequence shown here is derived from an EMBL/GenBank/DDBJ whole genome shotgun (WGS) entry which is preliminary data.</text>
</comment>
<evidence type="ECO:0000313" key="5">
    <source>
        <dbReference type="Proteomes" id="UP000589896"/>
    </source>
</evidence>
<dbReference type="PANTHER" id="PTHR38593:SF1">
    <property type="entry name" value="BLR2558 PROTEIN"/>
    <property type="match status" value="1"/>
</dbReference>
<dbReference type="Proteomes" id="UP000589896">
    <property type="component" value="Unassembled WGS sequence"/>
</dbReference>
<feature type="chain" id="PRO_5030888159" evidence="2">
    <location>
        <begin position="24"/>
        <end position="267"/>
    </location>
</feature>
<dbReference type="InterPro" id="IPR025419">
    <property type="entry name" value="DUF4142"/>
</dbReference>
<evidence type="ECO:0000256" key="1">
    <source>
        <dbReference type="SAM" id="MobiDB-lite"/>
    </source>
</evidence>
<dbReference type="InterPro" id="IPR012347">
    <property type="entry name" value="Ferritin-like"/>
</dbReference>
<evidence type="ECO:0000256" key="2">
    <source>
        <dbReference type="SAM" id="SignalP"/>
    </source>
</evidence>
<accession>A0A7Z0QMW6</accession>
<dbReference type="RefSeq" id="WP_180543334.1">
    <property type="nucleotide sequence ID" value="NZ_JACCJZ010000004.1"/>
</dbReference>
<keyword evidence="5" id="KW-1185">Reference proteome</keyword>
<keyword evidence="2" id="KW-0732">Signal</keyword>
<dbReference type="AlphaFoldDB" id="A0A7Z0QMW6"/>
<feature type="region of interest" description="Disordered" evidence="1">
    <location>
        <begin position="28"/>
        <end position="74"/>
    </location>
</feature>
<feature type="region of interest" description="Disordered" evidence="1">
    <location>
        <begin position="147"/>
        <end position="179"/>
    </location>
</feature>